<evidence type="ECO:0000256" key="1">
    <source>
        <dbReference type="SAM" id="Phobius"/>
    </source>
</evidence>
<keyword evidence="3" id="KW-1185">Reference proteome</keyword>
<protein>
    <recommendedName>
        <fullName evidence="4">Minor tail protein</fullName>
    </recommendedName>
</protein>
<gene>
    <name evidence="2" type="ORF">JX_gp30</name>
</gene>
<name>A0A2K9VI52_9CAUD</name>
<keyword evidence="1" id="KW-1133">Transmembrane helix</keyword>
<reference evidence="2" key="1">
    <citation type="submission" date="2018-04" db="EMBL/GenBank/DDBJ databases">
        <title>Biology of a Novel Mycobacteriophage, SWU2, Isolated from Chinese Soil.</title>
        <authorList>
            <person name="Li C."/>
            <person name="Gu Y."/>
        </authorList>
    </citation>
    <scope>NUCLEOTIDE SEQUENCE</scope>
</reference>
<dbReference type="InterPro" id="IPR022704">
    <property type="entry name" value="DUF2746"/>
</dbReference>
<evidence type="ECO:0008006" key="4">
    <source>
        <dbReference type="Google" id="ProtNLM"/>
    </source>
</evidence>
<dbReference type="Pfam" id="PF10874">
    <property type="entry name" value="DUF2746"/>
    <property type="match status" value="1"/>
</dbReference>
<dbReference type="EMBL" id="MG793454">
    <property type="protein sequence ID" value="AUV61989.1"/>
    <property type="molecule type" value="Genomic_DNA"/>
</dbReference>
<dbReference type="Proteomes" id="UP000240744">
    <property type="component" value="Segment"/>
</dbReference>
<organism evidence="2 3">
    <name type="scientific">Mycobacterium phage SWU2</name>
    <dbReference type="NCBI Taxonomy" id="2077150"/>
    <lineage>
        <taxon>Viruses</taxon>
        <taxon>Duplodnaviria</taxon>
        <taxon>Heunggongvirae</taxon>
        <taxon>Uroviricota</taxon>
        <taxon>Caudoviricetes</taxon>
        <taxon>Timshelvirus</taxon>
        <taxon>Timshelvirus SWU2</taxon>
    </lineage>
</organism>
<evidence type="ECO:0000313" key="2">
    <source>
        <dbReference type="EMBL" id="AUV61989.1"/>
    </source>
</evidence>
<accession>A0A2K9VI52</accession>
<proteinExistence type="predicted"/>
<keyword evidence="1" id="KW-0472">Membrane</keyword>
<evidence type="ECO:0000313" key="3">
    <source>
        <dbReference type="Proteomes" id="UP000240744"/>
    </source>
</evidence>
<sequence length="110" mass="12505">MMPSFIPTDWFGLFAYVIVALPAIIAAVAALRSHRTVQAQKHVAVETLNQVQNSHDTNLRDDIDQLSSAIREGFQEVRRDIGGLREEVRIERRERIEGDRLLRLIKGGEL</sequence>
<keyword evidence="1" id="KW-0812">Transmembrane</keyword>
<feature type="transmembrane region" description="Helical" evidence="1">
    <location>
        <begin position="12"/>
        <end position="31"/>
    </location>
</feature>